<name>A0A433TIN1_ELYCH</name>
<protein>
    <submittedName>
        <fullName evidence="3">Uncharacterized protein</fullName>
    </submittedName>
</protein>
<evidence type="ECO:0000256" key="1">
    <source>
        <dbReference type="ARBA" id="ARBA00011047"/>
    </source>
</evidence>
<dbReference type="Proteomes" id="UP000271974">
    <property type="component" value="Unassembled WGS sequence"/>
</dbReference>
<dbReference type="PANTHER" id="PTHR15323">
    <property type="entry name" value="D123 PROTEIN"/>
    <property type="match status" value="1"/>
</dbReference>
<dbReference type="InterPro" id="IPR009772">
    <property type="entry name" value="CDC123"/>
</dbReference>
<dbReference type="EMBL" id="RQTK01000339">
    <property type="protein sequence ID" value="RUS81413.1"/>
    <property type="molecule type" value="Genomic_DNA"/>
</dbReference>
<organism evidence="3 4">
    <name type="scientific">Elysia chlorotica</name>
    <name type="common">Eastern emerald elysia</name>
    <name type="synonym">Sea slug</name>
    <dbReference type="NCBI Taxonomy" id="188477"/>
    <lineage>
        <taxon>Eukaryota</taxon>
        <taxon>Metazoa</taxon>
        <taxon>Spiralia</taxon>
        <taxon>Lophotrochozoa</taxon>
        <taxon>Mollusca</taxon>
        <taxon>Gastropoda</taxon>
        <taxon>Heterobranchia</taxon>
        <taxon>Euthyneura</taxon>
        <taxon>Panpulmonata</taxon>
        <taxon>Sacoglossa</taxon>
        <taxon>Placobranchoidea</taxon>
        <taxon>Plakobranchidae</taxon>
        <taxon>Elysia</taxon>
    </lineage>
</organism>
<comment type="similarity">
    <text evidence="1">Belongs to the CDC123 family.</text>
</comment>
<evidence type="ECO:0000256" key="2">
    <source>
        <dbReference type="SAM" id="MobiDB-lite"/>
    </source>
</evidence>
<evidence type="ECO:0000313" key="4">
    <source>
        <dbReference type="Proteomes" id="UP000271974"/>
    </source>
</evidence>
<accession>A0A433TIN1</accession>
<dbReference type="AlphaFoldDB" id="A0A433TIN1"/>
<proteinExistence type="inferred from homology"/>
<sequence length="374" mass="43432">MSSLAEQLQSVKLKKSSEPQKDFSSPKTAGYVSQDEIESYQMSVLDVNTEEWFDLLEDYTFSSSYVPMDIEDAKLFVAIYERLYAKHDPSVIATIDWREHLSSAESKRIEELRSCLQEEMDTFLSAKGAEFAFVKLSSRSPKDAPMAQTRFKQMYQELISQENLTNLTPVDIENLQVTSLLKAAFQALKMKSADDVIDCCVRSERVYQDLLLALALPSRFRENWIVRKFVDIDVDMEFRGFVHQRRLTALSQYNYLIYSQRLARNKDFYLQTISTFFDINIKPKLCSFVKDYIIDFAVCENGAKVWVIEINPFLITTDAALFSWEHERHLLEGSVDRVEFRVVEKPRHGAKTMLPTGMKEMIRECEKERSDPVK</sequence>
<keyword evidence="4" id="KW-1185">Reference proteome</keyword>
<comment type="caution">
    <text evidence="3">The sequence shown here is derived from an EMBL/GenBank/DDBJ whole genome shotgun (WGS) entry which is preliminary data.</text>
</comment>
<dbReference type="Pfam" id="PF07065">
    <property type="entry name" value="D123"/>
    <property type="match status" value="1"/>
</dbReference>
<dbReference type="PANTHER" id="PTHR15323:SF6">
    <property type="entry name" value="CELL DIVISION CYCLE PROTEIN 123 HOMOLOG"/>
    <property type="match status" value="1"/>
</dbReference>
<dbReference type="GO" id="GO:0005737">
    <property type="term" value="C:cytoplasm"/>
    <property type="evidence" value="ECO:0007669"/>
    <property type="project" value="TreeGrafter"/>
</dbReference>
<feature type="compositionally biased region" description="Polar residues" evidence="2">
    <location>
        <begin position="1"/>
        <end position="10"/>
    </location>
</feature>
<dbReference type="STRING" id="188477.A0A433TIN1"/>
<dbReference type="OrthoDB" id="360540at2759"/>
<reference evidence="3 4" key="1">
    <citation type="submission" date="2019-01" db="EMBL/GenBank/DDBJ databases">
        <title>A draft genome assembly of the solar-powered sea slug Elysia chlorotica.</title>
        <authorList>
            <person name="Cai H."/>
            <person name="Li Q."/>
            <person name="Fang X."/>
            <person name="Li J."/>
            <person name="Curtis N.E."/>
            <person name="Altenburger A."/>
            <person name="Shibata T."/>
            <person name="Feng M."/>
            <person name="Maeda T."/>
            <person name="Schwartz J.A."/>
            <person name="Shigenobu S."/>
            <person name="Lundholm N."/>
            <person name="Nishiyama T."/>
            <person name="Yang H."/>
            <person name="Hasebe M."/>
            <person name="Li S."/>
            <person name="Pierce S.K."/>
            <person name="Wang J."/>
        </authorList>
    </citation>
    <scope>NUCLEOTIDE SEQUENCE [LARGE SCALE GENOMIC DNA]</scope>
    <source>
        <strain evidence="3">EC2010</strain>
        <tissue evidence="3">Whole organism of an adult</tissue>
    </source>
</reference>
<evidence type="ECO:0000313" key="3">
    <source>
        <dbReference type="EMBL" id="RUS81413.1"/>
    </source>
</evidence>
<feature type="region of interest" description="Disordered" evidence="2">
    <location>
        <begin position="1"/>
        <end position="29"/>
    </location>
</feature>
<gene>
    <name evidence="3" type="ORF">EGW08_010851</name>
</gene>